<protein>
    <recommendedName>
        <fullName evidence="5">Lipoprotein</fullName>
    </recommendedName>
</protein>
<evidence type="ECO:0008006" key="5">
    <source>
        <dbReference type="Google" id="ProtNLM"/>
    </source>
</evidence>
<keyword evidence="2" id="KW-0732">Signal</keyword>
<evidence type="ECO:0000256" key="2">
    <source>
        <dbReference type="SAM" id="SignalP"/>
    </source>
</evidence>
<proteinExistence type="predicted"/>
<sequence length="74" mass="7835">MRRKDLVIPLLLAAVSVGACNSEKKGNLDSKKNGMESFVFKPPRPSNAASAAHPAPKPNPDSSAANPIKQDQPK</sequence>
<feature type="compositionally biased region" description="Basic and acidic residues" evidence="1">
    <location>
        <begin position="22"/>
        <end position="34"/>
    </location>
</feature>
<keyword evidence="4" id="KW-1185">Reference proteome</keyword>
<dbReference type="EMBL" id="WWCT01000001">
    <property type="protein sequence ID" value="MYN24797.1"/>
    <property type="molecule type" value="Genomic_DNA"/>
</dbReference>
<feature type="signal peptide" evidence="2">
    <location>
        <begin position="1"/>
        <end position="19"/>
    </location>
</feature>
<reference evidence="3 4" key="1">
    <citation type="submission" date="2019-12" db="EMBL/GenBank/DDBJ databases">
        <title>Novel species isolated from a subtropical stream in China.</title>
        <authorList>
            <person name="Lu H."/>
        </authorList>
    </citation>
    <scope>NUCLEOTIDE SEQUENCE [LARGE SCALE GENOMIC DNA]</scope>
    <source>
        <strain evidence="3 4">CY42W</strain>
    </source>
</reference>
<feature type="region of interest" description="Disordered" evidence="1">
    <location>
        <begin position="22"/>
        <end position="74"/>
    </location>
</feature>
<accession>A0ABW9VT50</accession>
<evidence type="ECO:0000313" key="3">
    <source>
        <dbReference type="EMBL" id="MYN24797.1"/>
    </source>
</evidence>
<name>A0ABW9VT50_9BURK</name>
<dbReference type="Proteomes" id="UP000642144">
    <property type="component" value="Unassembled WGS sequence"/>
</dbReference>
<dbReference type="RefSeq" id="WP_161052961.1">
    <property type="nucleotide sequence ID" value="NZ_WWCT01000001.1"/>
</dbReference>
<feature type="chain" id="PRO_5046245859" description="Lipoprotein" evidence="2">
    <location>
        <begin position="20"/>
        <end position="74"/>
    </location>
</feature>
<organism evidence="3 4">
    <name type="scientific">Duganella levis</name>
    <dbReference type="NCBI Taxonomy" id="2692169"/>
    <lineage>
        <taxon>Bacteria</taxon>
        <taxon>Pseudomonadati</taxon>
        <taxon>Pseudomonadota</taxon>
        <taxon>Betaproteobacteria</taxon>
        <taxon>Burkholderiales</taxon>
        <taxon>Oxalobacteraceae</taxon>
        <taxon>Telluria group</taxon>
        <taxon>Duganella</taxon>
    </lineage>
</organism>
<dbReference type="PROSITE" id="PS51257">
    <property type="entry name" value="PROKAR_LIPOPROTEIN"/>
    <property type="match status" value="1"/>
</dbReference>
<evidence type="ECO:0000313" key="4">
    <source>
        <dbReference type="Proteomes" id="UP000642144"/>
    </source>
</evidence>
<comment type="caution">
    <text evidence="3">The sequence shown here is derived from an EMBL/GenBank/DDBJ whole genome shotgun (WGS) entry which is preliminary data.</text>
</comment>
<evidence type="ECO:0000256" key="1">
    <source>
        <dbReference type="SAM" id="MobiDB-lite"/>
    </source>
</evidence>
<gene>
    <name evidence="3" type="ORF">GTP69_00050</name>
</gene>